<dbReference type="Pfam" id="PF00028">
    <property type="entry name" value="Cadherin"/>
    <property type="match status" value="5"/>
</dbReference>
<keyword evidence="7" id="KW-0130">Cell adhesion</keyword>
<evidence type="ECO:0000256" key="3">
    <source>
        <dbReference type="ARBA" id="ARBA00022692"/>
    </source>
</evidence>
<dbReference type="Gene3D" id="2.60.40.60">
    <property type="entry name" value="Cadherins"/>
    <property type="match status" value="7"/>
</dbReference>
<keyword evidence="2" id="KW-1003">Cell membrane</keyword>
<feature type="domain" description="Cadherin" evidence="13">
    <location>
        <begin position="146"/>
        <end position="253"/>
    </location>
</feature>
<keyword evidence="4" id="KW-0732">Signal</keyword>
<dbReference type="InterPro" id="IPR050174">
    <property type="entry name" value="Protocadherin/Cadherin-CA"/>
</dbReference>
<evidence type="ECO:0000313" key="14">
    <source>
        <dbReference type="EMBL" id="PVD34522.1"/>
    </source>
</evidence>
<name>A0A2T7PM97_POMCA</name>
<dbReference type="FunFam" id="2.60.40.60:FF:000080">
    <property type="entry name" value="FAT atypical cadherin 1"/>
    <property type="match status" value="1"/>
</dbReference>
<evidence type="ECO:0000256" key="10">
    <source>
        <dbReference type="ARBA" id="ARBA00023180"/>
    </source>
</evidence>
<dbReference type="FunFam" id="2.60.40.60:FF:000002">
    <property type="entry name" value="Protocadherin alpha 2"/>
    <property type="match status" value="1"/>
</dbReference>
<feature type="domain" description="Cadherin" evidence="13">
    <location>
        <begin position="468"/>
        <end position="563"/>
    </location>
</feature>
<evidence type="ECO:0000256" key="2">
    <source>
        <dbReference type="ARBA" id="ARBA00022475"/>
    </source>
</evidence>
<organism evidence="14 15">
    <name type="scientific">Pomacea canaliculata</name>
    <name type="common">Golden apple snail</name>
    <dbReference type="NCBI Taxonomy" id="400727"/>
    <lineage>
        <taxon>Eukaryota</taxon>
        <taxon>Metazoa</taxon>
        <taxon>Spiralia</taxon>
        <taxon>Lophotrochozoa</taxon>
        <taxon>Mollusca</taxon>
        <taxon>Gastropoda</taxon>
        <taxon>Caenogastropoda</taxon>
        <taxon>Architaenioglossa</taxon>
        <taxon>Ampullarioidea</taxon>
        <taxon>Ampullariidae</taxon>
        <taxon>Pomacea</taxon>
    </lineage>
</organism>
<dbReference type="InterPro" id="IPR002126">
    <property type="entry name" value="Cadherin-like_dom"/>
</dbReference>
<dbReference type="FunFam" id="2.60.40.60:FF:000092">
    <property type="entry name" value="Protocadherin 8"/>
    <property type="match status" value="1"/>
</dbReference>
<dbReference type="EMBL" id="PZQS01000003">
    <property type="protein sequence ID" value="PVD34522.1"/>
    <property type="molecule type" value="Genomic_DNA"/>
</dbReference>
<dbReference type="CDD" id="cd11304">
    <property type="entry name" value="Cadherin_repeat"/>
    <property type="match status" value="6"/>
</dbReference>
<dbReference type="GO" id="GO:0005509">
    <property type="term" value="F:calcium ion binding"/>
    <property type="evidence" value="ECO:0007669"/>
    <property type="project" value="UniProtKB-UniRule"/>
</dbReference>
<keyword evidence="3" id="KW-0812">Transmembrane</keyword>
<evidence type="ECO:0000256" key="8">
    <source>
        <dbReference type="ARBA" id="ARBA00022989"/>
    </source>
</evidence>
<gene>
    <name evidence="14" type="ORF">C0Q70_05797</name>
</gene>
<comment type="subcellular location">
    <subcellularLocation>
        <location evidence="1">Cell membrane</location>
        <topology evidence="1">Single-pass type I membrane protein</topology>
    </subcellularLocation>
</comment>
<proteinExistence type="predicted"/>
<evidence type="ECO:0000313" key="15">
    <source>
        <dbReference type="Proteomes" id="UP000245119"/>
    </source>
</evidence>
<dbReference type="PRINTS" id="PR00205">
    <property type="entry name" value="CADHERIN"/>
</dbReference>
<evidence type="ECO:0000256" key="6">
    <source>
        <dbReference type="ARBA" id="ARBA00022837"/>
    </source>
</evidence>
<dbReference type="AlphaFoldDB" id="A0A2T7PM97"/>
<evidence type="ECO:0000256" key="12">
    <source>
        <dbReference type="SAM" id="MobiDB-lite"/>
    </source>
</evidence>
<dbReference type="InterPro" id="IPR015919">
    <property type="entry name" value="Cadherin-like_sf"/>
</dbReference>
<dbReference type="InterPro" id="IPR020894">
    <property type="entry name" value="Cadherin_CS"/>
</dbReference>
<accession>A0A2T7PM97</accession>
<feature type="region of interest" description="Disordered" evidence="12">
    <location>
        <begin position="870"/>
        <end position="922"/>
    </location>
</feature>
<dbReference type="PANTHER" id="PTHR24028:SF146">
    <property type="entry name" value="CADHERIN 96CB, ISOFORM D-RELATED"/>
    <property type="match status" value="1"/>
</dbReference>
<evidence type="ECO:0000259" key="13">
    <source>
        <dbReference type="PROSITE" id="PS50268"/>
    </source>
</evidence>
<feature type="compositionally biased region" description="Polar residues" evidence="12">
    <location>
        <begin position="773"/>
        <end position="783"/>
    </location>
</feature>
<dbReference type="PROSITE" id="PS00232">
    <property type="entry name" value="CADHERIN_1"/>
    <property type="match status" value="3"/>
</dbReference>
<dbReference type="PANTHER" id="PTHR24028">
    <property type="entry name" value="CADHERIN-87A"/>
    <property type="match status" value="1"/>
</dbReference>
<dbReference type="PROSITE" id="PS50268">
    <property type="entry name" value="CADHERIN_2"/>
    <property type="match status" value="6"/>
</dbReference>
<feature type="compositionally biased region" description="Pro residues" evidence="12">
    <location>
        <begin position="996"/>
        <end position="1005"/>
    </location>
</feature>
<dbReference type="SUPFAM" id="SSF49313">
    <property type="entry name" value="Cadherin-like"/>
    <property type="match status" value="6"/>
</dbReference>
<dbReference type="FunFam" id="2.60.40.60:FF:000004">
    <property type="entry name" value="Protocadherin 1 gamma 2"/>
    <property type="match status" value="1"/>
</dbReference>
<evidence type="ECO:0000256" key="9">
    <source>
        <dbReference type="ARBA" id="ARBA00023136"/>
    </source>
</evidence>
<feature type="compositionally biased region" description="Basic and acidic residues" evidence="12">
    <location>
        <begin position="705"/>
        <end position="724"/>
    </location>
</feature>
<evidence type="ECO:0000256" key="1">
    <source>
        <dbReference type="ARBA" id="ARBA00004251"/>
    </source>
</evidence>
<evidence type="ECO:0000256" key="11">
    <source>
        <dbReference type="PROSITE-ProRule" id="PRU00043"/>
    </source>
</evidence>
<dbReference type="GO" id="GO:0005886">
    <property type="term" value="C:plasma membrane"/>
    <property type="evidence" value="ECO:0007669"/>
    <property type="project" value="UniProtKB-SubCell"/>
</dbReference>
<keyword evidence="8" id="KW-1133">Transmembrane helix</keyword>
<evidence type="ECO:0000256" key="7">
    <source>
        <dbReference type="ARBA" id="ARBA00022889"/>
    </source>
</evidence>
<keyword evidence="5" id="KW-0677">Repeat</keyword>
<comment type="caution">
    <text evidence="14">The sequence shown here is derived from an EMBL/GenBank/DDBJ whole genome shotgun (WGS) entry which is preliminary data.</text>
</comment>
<dbReference type="OrthoDB" id="6161818at2759"/>
<keyword evidence="9" id="KW-0472">Membrane</keyword>
<feature type="region of interest" description="Disordered" evidence="12">
    <location>
        <begin position="694"/>
        <end position="733"/>
    </location>
</feature>
<sequence>MIDRESICKLDEVCIISFDVTVTSTKTPFFEILNVRIKIKDINDNAPRFPTDEVTLFISEDANVKSEYKINGATDSDRGTGNSVERYDMQSDYDTFSLDVDRNLDGTWSLKIVTNSQLDREQTGPLPLPHLNVNVTDANDNSPVFTQNVYDVSVQEHALVGSVVGHVLAKDRDAGQNAKITYRFSSRRASKVGDLFFIDSQSGEIKVKDRLEYESGSSFEAIVEASDRGNPPQVAQAILILRILDAGNDPPKIEINPVTDRTGSTMTLSEGAEIGLVVAHVQTTDKDQGLNGVVECRSLDESFRVERFEGRGYLVRVAKALDREAKQEHNVTVECQDSGSPPLPATSSFQIRLLDENDNNPRFEKQIYRGNLTEDNKIGEFVLRVTARDMDHGINAMLIYSISLEEQDSMFQIHHETGEITAAAVFDRETLSQVQFMVKAVDEGVPPRTGSASVIIDIVDKNDNAPYFKSSLEFEIPEKLEGGTKVGQLEAGDDDEGRNAEVQFMELTTDSRLLQVPFVVLSDGTINTDRMLIKAERETYEMIVVAKDGGNPPLNTTAMVRIRNNTVVITSDTKPGEVVTTVVAYDEDEGMNARLKYFIESGNEAKVFGIPNPEKGEIIVMKDLSRISDRSYALKIEVQDQGLPQLRASSELVIKIEFLGGTGPDRRHRAGGVITGVQEQGDGRHFDKQLWHSVPADDISSTADEPEKQSDGLPKEKMDSEKSRGPLLTGNMAPDITDAYIKKHGGDQYGGQQQLYTFRKCTTGRSAGEDFQSDTSGETTASDSGRGGSEEDIQLPPLPEMSVDTSRMVFSHSPENLSKDRRFMYTNNPHDPEAISFETFSPRMLPSYGHHLPRDPGAPTAFRDVHTLGNTRPYAAQERKLPADISSSSGRRTQRPPPHTQTPPTGSSPTMKETTFGGKRVTFKNDLNAKNLQTLDLVHKMAPSPLPLEDVTPFRGGGDDRSPGGYCPSITRSHDDDDTTTSGSYTLNVEDDLDDLPPPVGYSLA</sequence>
<feature type="domain" description="Cadherin" evidence="13">
    <location>
        <begin position="260"/>
        <end position="363"/>
    </location>
</feature>
<protein>
    <recommendedName>
        <fullName evidence="13">Cadherin domain-containing protein</fullName>
    </recommendedName>
</protein>
<reference evidence="14 15" key="1">
    <citation type="submission" date="2018-04" db="EMBL/GenBank/DDBJ databases">
        <title>The genome of golden apple snail Pomacea canaliculata provides insight into stress tolerance and invasive adaptation.</title>
        <authorList>
            <person name="Liu C."/>
            <person name="Liu B."/>
            <person name="Ren Y."/>
            <person name="Zhang Y."/>
            <person name="Wang H."/>
            <person name="Li S."/>
            <person name="Jiang F."/>
            <person name="Yin L."/>
            <person name="Zhang G."/>
            <person name="Qian W."/>
            <person name="Fan W."/>
        </authorList>
    </citation>
    <scope>NUCLEOTIDE SEQUENCE [LARGE SCALE GENOMIC DNA]</scope>
    <source>
        <strain evidence="14">SZHN2017</strain>
        <tissue evidence="14">Muscle</tissue>
    </source>
</reference>
<dbReference type="GO" id="GO:0007156">
    <property type="term" value="P:homophilic cell adhesion via plasma membrane adhesion molecules"/>
    <property type="evidence" value="ECO:0007669"/>
    <property type="project" value="InterPro"/>
</dbReference>
<keyword evidence="6 11" id="KW-0106">Calcium</keyword>
<feature type="domain" description="Cadherin" evidence="13">
    <location>
        <begin position="364"/>
        <end position="468"/>
    </location>
</feature>
<feature type="region of interest" description="Disordered" evidence="12">
    <location>
        <begin position="944"/>
        <end position="1005"/>
    </location>
</feature>
<feature type="region of interest" description="Disordered" evidence="12">
    <location>
        <begin position="766"/>
        <end position="797"/>
    </location>
</feature>
<feature type="domain" description="Cadherin" evidence="13">
    <location>
        <begin position="32"/>
        <end position="145"/>
    </location>
</feature>
<feature type="domain" description="Cadherin" evidence="13">
    <location>
        <begin position="561"/>
        <end position="666"/>
    </location>
</feature>
<keyword evidence="15" id="KW-1185">Reference proteome</keyword>
<evidence type="ECO:0000256" key="4">
    <source>
        <dbReference type="ARBA" id="ARBA00022729"/>
    </source>
</evidence>
<dbReference type="Proteomes" id="UP000245119">
    <property type="component" value="Linkage Group LG3"/>
</dbReference>
<keyword evidence="10" id="KW-0325">Glycoprotein</keyword>
<dbReference type="SMART" id="SM00112">
    <property type="entry name" value="CA"/>
    <property type="match status" value="6"/>
</dbReference>
<evidence type="ECO:0000256" key="5">
    <source>
        <dbReference type="ARBA" id="ARBA00022737"/>
    </source>
</evidence>